<evidence type="ECO:0000313" key="2">
    <source>
        <dbReference type="Proteomes" id="UP000268727"/>
    </source>
</evidence>
<dbReference type="Proteomes" id="UP000268727">
    <property type="component" value="Unassembled WGS sequence"/>
</dbReference>
<organism evidence="1 2">
    <name type="scientific">Saccharothrix texasensis</name>
    <dbReference type="NCBI Taxonomy" id="103734"/>
    <lineage>
        <taxon>Bacteria</taxon>
        <taxon>Bacillati</taxon>
        <taxon>Actinomycetota</taxon>
        <taxon>Actinomycetes</taxon>
        <taxon>Pseudonocardiales</taxon>
        <taxon>Pseudonocardiaceae</taxon>
        <taxon>Saccharothrix</taxon>
    </lineage>
</organism>
<evidence type="ECO:0000313" key="1">
    <source>
        <dbReference type="EMBL" id="ROP37283.1"/>
    </source>
</evidence>
<keyword evidence="2" id="KW-1185">Reference proteome</keyword>
<reference evidence="1 2" key="1">
    <citation type="submission" date="2018-11" db="EMBL/GenBank/DDBJ databases">
        <title>Sequencing the genomes of 1000 actinobacteria strains.</title>
        <authorList>
            <person name="Klenk H.-P."/>
        </authorList>
    </citation>
    <scope>NUCLEOTIDE SEQUENCE [LARGE SCALE GENOMIC DNA]</scope>
    <source>
        <strain evidence="1 2">DSM 44231</strain>
    </source>
</reference>
<dbReference type="AlphaFoldDB" id="A0A3N1H426"/>
<gene>
    <name evidence="1" type="ORF">EDD40_2587</name>
</gene>
<proteinExistence type="predicted"/>
<comment type="caution">
    <text evidence="1">The sequence shown here is derived from an EMBL/GenBank/DDBJ whole genome shotgun (WGS) entry which is preliminary data.</text>
</comment>
<sequence length="40" mass="4576">MFTSIAPKKLMFSLYAREVCASTLFSTRHPDRRSDSTARP</sequence>
<protein>
    <submittedName>
        <fullName evidence="1">Uncharacterized protein</fullName>
    </submittedName>
</protein>
<dbReference type="EMBL" id="RJKM01000001">
    <property type="protein sequence ID" value="ROP37283.1"/>
    <property type="molecule type" value="Genomic_DNA"/>
</dbReference>
<accession>A0A3N1H426</accession>
<name>A0A3N1H426_9PSEU</name>